<dbReference type="InterPro" id="IPR013783">
    <property type="entry name" value="Ig-like_fold"/>
</dbReference>
<proteinExistence type="predicted"/>
<dbReference type="InterPro" id="IPR036179">
    <property type="entry name" value="Ig-like_dom_sf"/>
</dbReference>
<evidence type="ECO:0000256" key="17">
    <source>
        <dbReference type="SAM" id="MobiDB-lite"/>
    </source>
</evidence>
<dbReference type="AlphaFoldDB" id="A0A2I3MI33"/>
<reference evidence="20" key="2">
    <citation type="submission" date="2025-08" db="UniProtKB">
        <authorList>
            <consortium name="Ensembl"/>
        </authorList>
    </citation>
    <scope>IDENTIFICATION</scope>
</reference>
<evidence type="ECO:0000256" key="7">
    <source>
        <dbReference type="ARBA" id="ARBA00022859"/>
    </source>
</evidence>
<dbReference type="Bgee" id="ENSPANG00000015746">
    <property type="expression patterns" value="Expressed in lung and 42 other cell types or tissues"/>
</dbReference>
<comment type="subcellular location">
    <subcellularLocation>
        <location evidence="1">Cell membrane</location>
        <topology evidence="1">Single-pass type I membrane protein</topology>
    </subcellularLocation>
</comment>
<keyword evidence="10" id="KW-0472">Membrane</keyword>
<dbReference type="GeneTree" id="ENSGT00470000042299"/>
<keyword evidence="21" id="KW-1185">Reference proteome</keyword>
<evidence type="ECO:0000259" key="19">
    <source>
        <dbReference type="SMART" id="SM00409"/>
    </source>
</evidence>
<feature type="region of interest" description="Disordered" evidence="17">
    <location>
        <begin position="158"/>
        <end position="182"/>
    </location>
</feature>
<evidence type="ECO:0000313" key="21">
    <source>
        <dbReference type="Proteomes" id="UP000028761"/>
    </source>
</evidence>
<name>A0A2I3MI33_PAPAN</name>
<keyword evidence="9" id="KW-1064">Adaptive immunity</keyword>
<dbReference type="GO" id="GO:0030593">
    <property type="term" value="P:neutrophil chemotaxis"/>
    <property type="evidence" value="ECO:0007669"/>
    <property type="project" value="TreeGrafter"/>
</dbReference>
<dbReference type="PANTHER" id="PTHR19357">
    <property type="entry name" value="TRIGGERING RECEPTOR EXPRESSED ON MYELOID CELLS 1"/>
    <property type="match status" value="1"/>
</dbReference>
<dbReference type="InterPro" id="IPR013106">
    <property type="entry name" value="Ig_V-set"/>
</dbReference>
<keyword evidence="7" id="KW-0391">Immunity</keyword>
<evidence type="ECO:0000256" key="1">
    <source>
        <dbReference type="ARBA" id="ARBA00004251"/>
    </source>
</evidence>
<dbReference type="Pfam" id="PF07686">
    <property type="entry name" value="V-set"/>
    <property type="match status" value="1"/>
</dbReference>
<dbReference type="GO" id="GO:0002250">
    <property type="term" value="P:adaptive immune response"/>
    <property type="evidence" value="ECO:0007669"/>
    <property type="project" value="UniProtKB-KW"/>
</dbReference>
<dbReference type="STRING" id="9555.ENSPANP00000035250"/>
<dbReference type="InterPro" id="IPR003599">
    <property type="entry name" value="Ig_sub"/>
</dbReference>
<accession>A0A2I3MI33</accession>
<comment type="subunit">
    <text evidence="16">Monomer. Homomultimer; when activated. Interacts with TYROBP/DAP12. Interacts with TLR4.</text>
</comment>
<dbReference type="PANTHER" id="PTHR19357:SF0">
    <property type="entry name" value="TRIGGERING RECEPTOR EXPRESSED ON MYELOID CELLS 1"/>
    <property type="match status" value="1"/>
</dbReference>
<dbReference type="Ensembl" id="ENSPANT00000047601.2">
    <property type="protein sequence ID" value="ENSPANP00000035250.2"/>
    <property type="gene ID" value="ENSPANG00000015746.3"/>
</dbReference>
<evidence type="ECO:0000256" key="14">
    <source>
        <dbReference type="ARBA" id="ARBA00023319"/>
    </source>
</evidence>
<evidence type="ECO:0000313" key="20">
    <source>
        <dbReference type="Ensembl" id="ENSPANP00000035250.2"/>
    </source>
</evidence>
<keyword evidence="13" id="KW-0325">Glycoprotein</keyword>
<evidence type="ECO:0000256" key="3">
    <source>
        <dbReference type="ARBA" id="ARBA00022475"/>
    </source>
</evidence>
<keyword evidence="6 18" id="KW-0732">Signal</keyword>
<keyword evidence="5" id="KW-0812">Transmembrane</keyword>
<dbReference type="GO" id="GO:0097110">
    <property type="term" value="F:scaffold protein binding"/>
    <property type="evidence" value="ECO:0007669"/>
    <property type="project" value="Ensembl"/>
</dbReference>
<evidence type="ECO:0000256" key="6">
    <source>
        <dbReference type="ARBA" id="ARBA00022729"/>
    </source>
</evidence>
<keyword evidence="12" id="KW-0675">Receptor</keyword>
<keyword evidence="11" id="KW-1015">Disulfide bond</keyword>
<reference evidence="20 21" key="1">
    <citation type="submission" date="2012-03" db="EMBL/GenBank/DDBJ databases">
        <title>Whole Genome Assembly of Papio anubis.</title>
        <authorList>
            <person name="Liu Y.L."/>
            <person name="Abraham K.A."/>
            <person name="Akbar H.A."/>
            <person name="Ali S.A."/>
            <person name="Anosike U.A."/>
            <person name="Aqrawi P.A."/>
            <person name="Arias F.A."/>
            <person name="Attaway T.A."/>
            <person name="Awwad R.A."/>
            <person name="Babu C.B."/>
            <person name="Bandaranaike D.B."/>
            <person name="Battles P.B."/>
            <person name="Bell A.B."/>
            <person name="Beltran B.B."/>
            <person name="Berhane-Mersha D.B."/>
            <person name="Bess C.B."/>
            <person name="Bickham C.B."/>
            <person name="Bolden T.B."/>
            <person name="Carter K.C."/>
            <person name="Chau D.C."/>
            <person name="Chavez A.C."/>
            <person name="Clerc-Blankenburg K.C."/>
            <person name="Coyle M.C."/>
            <person name="Dao M.D."/>
            <person name="Davila M.L.D."/>
            <person name="Davy-Carroll L.D."/>
            <person name="Denson S.D."/>
            <person name="Dinh H.D."/>
            <person name="Fernandez S.F."/>
            <person name="Fernando P.F."/>
            <person name="Forbes L.F."/>
            <person name="Francis C.F."/>
            <person name="Francisco L.F."/>
            <person name="Fu Q.F."/>
            <person name="Garcia-Iii R.G."/>
            <person name="Garrett T.G."/>
            <person name="Gross S.G."/>
            <person name="Gubbala S.G."/>
            <person name="Hirani K.H."/>
            <person name="Hogues M.H."/>
            <person name="Hollins B.H."/>
            <person name="Jackson L.J."/>
            <person name="Javaid M.J."/>
            <person name="Jhangiani S.J."/>
            <person name="Johnson A.J."/>
            <person name="Johnson B.J."/>
            <person name="Jones J.J."/>
            <person name="Joshi V.J."/>
            <person name="Kalu J.K."/>
            <person name="Khan N.K."/>
            <person name="Korchina V.K."/>
            <person name="Kovar C.K."/>
            <person name="Lago L.L."/>
            <person name="Lara F.L."/>
            <person name="Le T.-K.L."/>
            <person name="Lee S.L."/>
            <person name="Legall-Iii F.L."/>
            <person name="Lemon S.L."/>
            <person name="Liu J.L."/>
            <person name="Liu Y.-S.L."/>
            <person name="Liyanage D.L."/>
            <person name="Lopez J.L."/>
            <person name="Lorensuhewa L.L."/>
            <person name="Mata R.M."/>
            <person name="Mathew T.M."/>
            <person name="Mercado C.M."/>
            <person name="Mercado I.M."/>
            <person name="Morales K.M."/>
            <person name="Morgan M.M."/>
            <person name="Munidasa M.M."/>
            <person name="Ngo D.N."/>
            <person name="Nguyen L.N."/>
            <person name="Nguyen T.N."/>
            <person name="Nguyen N.N."/>
            <person name="Obregon M.O."/>
            <person name="Okwuonu G.O."/>
            <person name="Ongeri F.O."/>
            <person name="Onwere C.O."/>
            <person name="Osifeso I.O."/>
            <person name="Parra A.P."/>
            <person name="Patil S.P."/>
            <person name="Perez A.P."/>
            <person name="Perez Y.P."/>
            <person name="Pham C.P."/>
            <person name="Pu L.-L.P."/>
            <person name="Puazo M.P."/>
            <person name="Quiroz J.Q."/>
            <person name="Rouhana J.R."/>
            <person name="Ruiz M.R."/>
            <person name="Ruiz S.-J.R."/>
            <person name="Saada N.S."/>
            <person name="Santibanez J.S."/>
            <person name="Scheel M.S."/>
            <person name="Schneider B.S."/>
            <person name="Simmons D.S."/>
            <person name="Sisson I.S."/>
            <person name="Tang L.-Y.T."/>
            <person name="Thornton R.T."/>
            <person name="Tisius J.T."/>
            <person name="Toledanes G.T."/>
            <person name="Trejos Z.T."/>
            <person name="Usmani K.U."/>
            <person name="Varghese R.V."/>
            <person name="Vattathil S.V."/>
            <person name="Vee V.V."/>
            <person name="Walker D.W."/>
            <person name="Weissenberger G.W."/>
            <person name="White C.W."/>
            <person name="Williams A.W."/>
            <person name="Woodworth J.W."/>
            <person name="Wright R.W."/>
            <person name="Zhu Y.Z."/>
            <person name="Han Y.H."/>
            <person name="Newsham I.N."/>
            <person name="Nazareth L.N."/>
            <person name="Worley K.W."/>
            <person name="Muzny D.M."/>
            <person name="Rogers J.R."/>
            <person name="Gibbs R.G."/>
        </authorList>
    </citation>
    <scope>NUCLEOTIDE SEQUENCE [LARGE SCALE GENOMIC DNA]</scope>
</reference>
<dbReference type="Gene3D" id="2.60.40.10">
    <property type="entry name" value="Immunoglobulins"/>
    <property type="match status" value="1"/>
</dbReference>
<evidence type="ECO:0000256" key="8">
    <source>
        <dbReference type="ARBA" id="ARBA00022989"/>
    </source>
</evidence>
<evidence type="ECO:0000256" key="13">
    <source>
        <dbReference type="ARBA" id="ARBA00023180"/>
    </source>
</evidence>
<feature type="signal peptide" evidence="18">
    <location>
        <begin position="1"/>
        <end position="23"/>
    </location>
</feature>
<protein>
    <recommendedName>
        <fullName evidence="2">Triggering receptor expressed on myeloid cells 1</fullName>
    </recommendedName>
</protein>
<evidence type="ECO:0000256" key="12">
    <source>
        <dbReference type="ARBA" id="ARBA00023170"/>
    </source>
</evidence>
<dbReference type="CDD" id="cd05716">
    <property type="entry name" value="IgV_pIgR_like"/>
    <property type="match status" value="1"/>
</dbReference>
<evidence type="ECO:0000256" key="16">
    <source>
        <dbReference type="ARBA" id="ARBA00046918"/>
    </source>
</evidence>
<keyword evidence="8" id="KW-1133">Transmembrane helix</keyword>
<reference evidence="20" key="3">
    <citation type="submission" date="2025-09" db="UniProtKB">
        <authorList>
            <consortium name="Ensembl"/>
        </authorList>
    </citation>
    <scope>IDENTIFICATION</scope>
</reference>
<evidence type="ECO:0000256" key="18">
    <source>
        <dbReference type="SAM" id="SignalP"/>
    </source>
</evidence>
<evidence type="ECO:0000256" key="11">
    <source>
        <dbReference type="ARBA" id="ARBA00023157"/>
    </source>
</evidence>
<organism evidence="20 21">
    <name type="scientific">Papio anubis</name>
    <name type="common">Olive baboon</name>
    <dbReference type="NCBI Taxonomy" id="9555"/>
    <lineage>
        <taxon>Eukaryota</taxon>
        <taxon>Metazoa</taxon>
        <taxon>Chordata</taxon>
        <taxon>Craniata</taxon>
        <taxon>Vertebrata</taxon>
        <taxon>Euteleostomi</taxon>
        <taxon>Mammalia</taxon>
        <taxon>Eutheria</taxon>
        <taxon>Euarchontoglires</taxon>
        <taxon>Primates</taxon>
        <taxon>Haplorrhini</taxon>
        <taxon>Catarrhini</taxon>
        <taxon>Cercopithecidae</taxon>
        <taxon>Cercopithecinae</taxon>
        <taxon>Papio</taxon>
    </lineage>
</organism>
<feature type="compositionally biased region" description="Polar residues" evidence="17">
    <location>
        <begin position="167"/>
        <end position="182"/>
    </location>
</feature>
<gene>
    <name evidence="20" type="primary">TREM1</name>
</gene>
<evidence type="ECO:0000256" key="9">
    <source>
        <dbReference type="ARBA" id="ARBA00023130"/>
    </source>
</evidence>
<dbReference type="GO" id="GO:0005886">
    <property type="term" value="C:plasma membrane"/>
    <property type="evidence" value="ECO:0007669"/>
    <property type="project" value="UniProtKB-SubCell"/>
</dbReference>
<evidence type="ECO:0000256" key="15">
    <source>
        <dbReference type="ARBA" id="ARBA00045778"/>
    </source>
</evidence>
<feature type="domain" description="Immunoglobulin" evidence="19">
    <location>
        <begin position="26"/>
        <end position="133"/>
    </location>
</feature>
<evidence type="ECO:0000256" key="4">
    <source>
        <dbReference type="ARBA" id="ARBA00022588"/>
    </source>
</evidence>
<keyword evidence="14" id="KW-0393">Immunoglobulin domain</keyword>
<dbReference type="Proteomes" id="UP000028761">
    <property type="component" value="Chromosome 6"/>
</dbReference>
<keyword evidence="4" id="KW-0399">Innate immunity</keyword>
<dbReference type="GO" id="GO:0070945">
    <property type="term" value="P:neutrophil-mediated killing of gram-negative bacterium"/>
    <property type="evidence" value="ECO:0007669"/>
    <property type="project" value="TreeGrafter"/>
</dbReference>
<feature type="chain" id="PRO_5035190710" description="Triggering receptor expressed on myeloid cells 1" evidence="18">
    <location>
        <begin position="24"/>
        <end position="248"/>
    </location>
</feature>
<evidence type="ECO:0000256" key="2">
    <source>
        <dbReference type="ARBA" id="ARBA00021287"/>
    </source>
</evidence>
<dbReference type="GO" id="GO:0009986">
    <property type="term" value="C:cell surface"/>
    <property type="evidence" value="ECO:0007669"/>
    <property type="project" value="Ensembl"/>
</dbReference>
<dbReference type="GO" id="GO:0004888">
    <property type="term" value="F:transmembrane signaling receptor activity"/>
    <property type="evidence" value="ECO:0007669"/>
    <property type="project" value="Ensembl"/>
</dbReference>
<comment type="function">
    <text evidence="15">Cell surface receptor that plays important roles in innate and adaptive immunity by amplifying inflammatory responses. Upon activation by various ligands such as PGLYRP1, HMGB1 or HSP70, multimerizes and forms a complex with transmembrane adapter TYROBP/DAP12. In turn, initiates a SYK-mediated cascade of tyrosine phosphorylation, activating multiple downstream mediators such as BTK, MAPK1, MAPK3 or phospholipase C-gamma. This cascade promotes the neutrophil- and macrophage-mediated release of pro-inflammatory cytokines and/or chemokines, as well as their migration and thereby amplifies inflammatory responses that are triggered by bacterial and fungal infections. By also promoting the amplification of inflammatory signals that are initially triggered by Toll-like receptor (TLR) and NOD-like receptor engagement, plays a major role in the pathophysiology of acute and chronic inflammatory diseases of different etiologies including septic shock and atherosclerosis.</text>
</comment>
<evidence type="ECO:0000256" key="10">
    <source>
        <dbReference type="ARBA" id="ARBA00023136"/>
    </source>
</evidence>
<keyword evidence="3" id="KW-1003">Cell membrane</keyword>
<dbReference type="SMART" id="SM00409">
    <property type="entry name" value="IG"/>
    <property type="match status" value="1"/>
</dbReference>
<dbReference type="SUPFAM" id="SSF48726">
    <property type="entry name" value="Immunoglobulin"/>
    <property type="match status" value="1"/>
</dbReference>
<dbReference type="ExpressionAtlas" id="A0A2I3MI33">
    <property type="expression patterns" value="baseline"/>
</dbReference>
<evidence type="ECO:0000256" key="5">
    <source>
        <dbReference type="ARBA" id="ARBA00022692"/>
    </source>
</evidence>
<dbReference type="GO" id="GO:0045087">
    <property type="term" value="P:innate immune response"/>
    <property type="evidence" value="ECO:0007669"/>
    <property type="project" value="UniProtKB-KW"/>
</dbReference>
<sequence>MRKTRLWGLLWMLFVSELGAATALTEEKYEYKEGQTLEVKCDYALQKYAYSRKAWQKMEGKMPKILAKTERPSENFHRVQVGRITLEDYPDRGLLQVQMTNLQVEDSGLYQCVIYQHPKESHMLFNPIRLVVTKGSSGTPGSSENSTQNVYRIPPTTAKALGPRYTSPRTVTQAPPESTVVVSTPGSEINLTNVTDIIRESMTFGIRRPDVEYHPPPPLHTGHFRISQFLSQAGNQSLHSCYKGKPTS</sequence>